<organism evidence="3 4">
    <name type="scientific">Catellatospora methionotrophica</name>
    <dbReference type="NCBI Taxonomy" id="121620"/>
    <lineage>
        <taxon>Bacteria</taxon>
        <taxon>Bacillati</taxon>
        <taxon>Actinomycetota</taxon>
        <taxon>Actinomycetes</taxon>
        <taxon>Micromonosporales</taxon>
        <taxon>Micromonosporaceae</taxon>
        <taxon>Catellatospora</taxon>
    </lineage>
</organism>
<feature type="region of interest" description="Disordered" evidence="1">
    <location>
        <begin position="439"/>
        <end position="467"/>
    </location>
</feature>
<keyword evidence="2" id="KW-1133">Transmembrane helix</keyword>
<dbReference type="Proteomes" id="UP000660339">
    <property type="component" value="Unassembled WGS sequence"/>
</dbReference>
<name>A0A8J3PK33_9ACTN</name>
<protein>
    <submittedName>
        <fullName evidence="3">Uncharacterized protein</fullName>
    </submittedName>
</protein>
<evidence type="ECO:0000256" key="2">
    <source>
        <dbReference type="SAM" id="Phobius"/>
    </source>
</evidence>
<keyword evidence="2" id="KW-0472">Membrane</keyword>
<evidence type="ECO:0000313" key="4">
    <source>
        <dbReference type="Proteomes" id="UP000660339"/>
    </source>
</evidence>
<evidence type="ECO:0000256" key="1">
    <source>
        <dbReference type="SAM" id="MobiDB-lite"/>
    </source>
</evidence>
<feature type="compositionally biased region" description="Low complexity" evidence="1">
    <location>
        <begin position="453"/>
        <end position="465"/>
    </location>
</feature>
<accession>A0A8J3PK33</accession>
<dbReference type="AlphaFoldDB" id="A0A8J3PK33"/>
<feature type="compositionally biased region" description="Low complexity" evidence="1">
    <location>
        <begin position="616"/>
        <end position="640"/>
    </location>
</feature>
<feature type="region of interest" description="Disordered" evidence="1">
    <location>
        <begin position="326"/>
        <end position="382"/>
    </location>
</feature>
<gene>
    <name evidence="3" type="ORF">Cme02nite_63730</name>
</gene>
<dbReference type="EMBL" id="BONJ01000037">
    <property type="protein sequence ID" value="GIG18041.1"/>
    <property type="molecule type" value="Genomic_DNA"/>
</dbReference>
<feature type="transmembrane region" description="Helical" evidence="2">
    <location>
        <begin position="495"/>
        <end position="516"/>
    </location>
</feature>
<comment type="caution">
    <text evidence="3">The sequence shown here is derived from an EMBL/GenBank/DDBJ whole genome shotgun (WGS) entry which is preliminary data.</text>
</comment>
<feature type="compositionally biased region" description="Basic residues" evidence="1">
    <location>
        <begin position="439"/>
        <end position="450"/>
    </location>
</feature>
<proteinExistence type="predicted"/>
<dbReference type="RefSeq" id="WP_166385767.1">
    <property type="nucleotide sequence ID" value="NZ_BAAATT010000011.1"/>
</dbReference>
<evidence type="ECO:0000313" key="3">
    <source>
        <dbReference type="EMBL" id="GIG18041.1"/>
    </source>
</evidence>
<keyword evidence="4" id="KW-1185">Reference proteome</keyword>
<keyword evidence="2" id="KW-0812">Transmembrane</keyword>
<feature type="region of interest" description="Disordered" evidence="1">
    <location>
        <begin position="614"/>
        <end position="640"/>
    </location>
</feature>
<feature type="transmembrane region" description="Helical" evidence="2">
    <location>
        <begin position="577"/>
        <end position="596"/>
    </location>
</feature>
<feature type="region of interest" description="Disordered" evidence="1">
    <location>
        <begin position="230"/>
        <end position="278"/>
    </location>
</feature>
<sequence length="640" mass="69146">MPRTLAPIPPELTGPLPDLAQLLREIWHGAGQPNLRALAKSGLCSASTLSNAMSGRRVPTWTTCQALLRGCGRASDPYLTQVRTALDDAVQFKSDQRRLAAARIMPIPVNPLRKAARPNPRRVQTPQDLQRALVEAHIAVGRPSRRKLQAMAAAAGQKLPASTVGDLLKRNNPHLPKWTSVGIFLTVCEVPNDEFEDWRHAYIRVHRAVTAQRRLPPPVTPVPAAATYPAAVVNPRSGLPQRRRTGQRSRGGPGSPDPATPWTLSDAMPPPVAALPRYLPQEPAPTREWLEPSGGWQLRPAEAERTRYIGRCAVSVAMLAAPSGGLRRSDIQPAAGADPSTPRIPAARPAPVMPPHPGGRRRAGVDGHRYPWPNRPGSPAYRERPRLSAREALPSRLGRIFGIPSGRAPFTLAADDAFRLPVPARTRQPDLPAYAVVTGRRRGPRHRRHEPRTTPALRRPAPASPDADRQIVWTDGEDWAGQPHQAITGWPALKLLVFVMVLLGALWLASTVVLAWPGTASATVPTPQVLTAATAMTVPDLTPVDAATSAPAAFTWRTPTGVGTVARALTHPSNATLIGAVTLVVMVLLFAGLLLADRYADRNDRADLRAWKRAQAATVPRRPARGAVPPKPVAARRQPP</sequence>
<reference evidence="3" key="1">
    <citation type="submission" date="2021-01" db="EMBL/GenBank/DDBJ databases">
        <title>Whole genome shotgun sequence of Catellatospora methionotrophica NBRC 14553.</title>
        <authorList>
            <person name="Komaki H."/>
            <person name="Tamura T."/>
        </authorList>
    </citation>
    <scope>NUCLEOTIDE SEQUENCE</scope>
    <source>
        <strain evidence="3">NBRC 14553</strain>
    </source>
</reference>